<name>A0A0S7XTT4_UNCSA</name>
<dbReference type="AlphaFoldDB" id="A0A0S7XTT4"/>
<comment type="caution">
    <text evidence="1">The sequence shown here is derived from an EMBL/GenBank/DDBJ whole genome shotgun (WGS) entry which is preliminary data.</text>
</comment>
<reference evidence="1 2" key="1">
    <citation type="journal article" date="2015" name="Microbiome">
        <title>Genomic resolution of linkages in carbon, nitrogen, and sulfur cycling among widespread estuary sediment bacteria.</title>
        <authorList>
            <person name="Baker B.J."/>
            <person name="Lazar C.S."/>
            <person name="Teske A.P."/>
            <person name="Dick G.J."/>
        </authorList>
    </citation>
    <scope>NUCLEOTIDE SEQUENCE [LARGE SCALE GENOMIC DNA]</scope>
    <source>
        <strain evidence="1">DG_54_3</strain>
    </source>
</reference>
<dbReference type="Proteomes" id="UP000051861">
    <property type="component" value="Unassembled WGS sequence"/>
</dbReference>
<gene>
    <name evidence="1" type="ORF">AMJ44_09325</name>
</gene>
<evidence type="ECO:0000313" key="2">
    <source>
        <dbReference type="Proteomes" id="UP000051861"/>
    </source>
</evidence>
<accession>A0A0S7XTT4</accession>
<evidence type="ECO:0000313" key="1">
    <source>
        <dbReference type="EMBL" id="KPJ65856.1"/>
    </source>
</evidence>
<sequence length="68" mass="8086">MVKRIGPVFMGGRIKTRFPHVVCAISQYLDLEENYVLIQKMRNLKKKHTKGTKHKKSEFWIHKSAKKF</sequence>
<organism evidence="1 2">
    <name type="scientific">candidate division WOR-1 bacterium DG_54_3</name>
    <dbReference type="NCBI Taxonomy" id="1703775"/>
    <lineage>
        <taxon>Bacteria</taxon>
        <taxon>Bacillati</taxon>
        <taxon>Saganbacteria</taxon>
    </lineage>
</organism>
<proteinExistence type="predicted"/>
<protein>
    <submittedName>
        <fullName evidence="1">Uncharacterized protein</fullName>
    </submittedName>
</protein>
<dbReference type="EMBL" id="LIZX01000099">
    <property type="protein sequence ID" value="KPJ65856.1"/>
    <property type="molecule type" value="Genomic_DNA"/>
</dbReference>